<evidence type="ECO:0000259" key="6">
    <source>
        <dbReference type="PROSITE" id="PS50045"/>
    </source>
</evidence>
<dbReference type="InterPro" id="IPR025944">
    <property type="entry name" value="Sigma_54_int_dom_CS"/>
</dbReference>
<dbReference type="InterPro" id="IPR003593">
    <property type="entry name" value="AAA+_ATPase"/>
</dbReference>
<dbReference type="Pfam" id="PF00072">
    <property type="entry name" value="Response_reg"/>
    <property type="match status" value="1"/>
</dbReference>
<dbReference type="InterPro" id="IPR011006">
    <property type="entry name" value="CheY-like_superfamily"/>
</dbReference>
<feature type="modified residue" description="4-aspartylphosphate" evidence="5">
    <location>
        <position position="50"/>
    </location>
</feature>
<keyword evidence="1" id="KW-0547">Nucleotide-binding</keyword>
<dbReference type="Proteomes" id="UP000281498">
    <property type="component" value="Unassembled WGS sequence"/>
</dbReference>
<dbReference type="FunFam" id="3.40.50.300:FF:000006">
    <property type="entry name" value="DNA-binding transcriptional regulator NtrC"/>
    <property type="match status" value="1"/>
</dbReference>
<keyword evidence="2" id="KW-0067">ATP-binding</keyword>
<dbReference type="Pfam" id="PF25601">
    <property type="entry name" value="AAA_lid_14"/>
    <property type="match status" value="1"/>
</dbReference>
<dbReference type="InterPro" id="IPR025662">
    <property type="entry name" value="Sigma_54_int_dom_ATP-bd_1"/>
</dbReference>
<organism evidence="8 9">
    <name type="scientific">Salipaludibacillus neizhouensis</name>
    <dbReference type="NCBI Taxonomy" id="885475"/>
    <lineage>
        <taxon>Bacteria</taxon>
        <taxon>Bacillati</taxon>
        <taxon>Bacillota</taxon>
        <taxon>Bacilli</taxon>
        <taxon>Bacillales</taxon>
        <taxon>Bacillaceae</taxon>
    </lineage>
</organism>
<accession>A0A3A9KCI2</accession>
<dbReference type="PROSITE" id="PS00688">
    <property type="entry name" value="SIGMA54_INTERACT_3"/>
    <property type="match status" value="1"/>
</dbReference>
<dbReference type="InterPro" id="IPR002197">
    <property type="entry name" value="HTH_Fis"/>
</dbReference>
<dbReference type="InterPro" id="IPR002078">
    <property type="entry name" value="Sigma_54_int"/>
</dbReference>
<feature type="domain" description="Sigma-54 factor interaction" evidence="6">
    <location>
        <begin position="140"/>
        <end position="369"/>
    </location>
</feature>
<dbReference type="Gene3D" id="3.40.50.300">
    <property type="entry name" value="P-loop containing nucleotide triphosphate hydrolases"/>
    <property type="match status" value="1"/>
</dbReference>
<gene>
    <name evidence="8" type="ORF">CR203_11175</name>
</gene>
<dbReference type="SUPFAM" id="SSF52540">
    <property type="entry name" value="P-loop containing nucleoside triphosphate hydrolases"/>
    <property type="match status" value="1"/>
</dbReference>
<dbReference type="InterPro" id="IPR027417">
    <property type="entry name" value="P-loop_NTPase"/>
</dbReference>
<protein>
    <submittedName>
        <fullName evidence="8">Sigma-54-dependent Fis family transcriptional regulator</fullName>
    </submittedName>
</protein>
<dbReference type="InterPro" id="IPR001789">
    <property type="entry name" value="Sig_transdc_resp-reg_receiver"/>
</dbReference>
<proteinExistence type="predicted"/>
<evidence type="ECO:0000313" key="9">
    <source>
        <dbReference type="Proteomes" id="UP000281498"/>
    </source>
</evidence>
<dbReference type="Gene3D" id="1.10.8.60">
    <property type="match status" value="1"/>
</dbReference>
<feature type="domain" description="Response regulatory" evidence="7">
    <location>
        <begin position="2"/>
        <end position="115"/>
    </location>
</feature>
<dbReference type="Pfam" id="PF00158">
    <property type="entry name" value="Sigma54_activat"/>
    <property type="match status" value="1"/>
</dbReference>
<evidence type="ECO:0000256" key="2">
    <source>
        <dbReference type="ARBA" id="ARBA00022840"/>
    </source>
</evidence>
<dbReference type="PROSITE" id="PS50045">
    <property type="entry name" value="SIGMA54_INTERACT_4"/>
    <property type="match status" value="1"/>
</dbReference>
<reference evidence="8 9" key="1">
    <citation type="submission" date="2017-10" db="EMBL/GenBank/DDBJ databases">
        <title>Bacillus sp. nov., a halophilic bacterium isolated from a Keqin Lake.</title>
        <authorList>
            <person name="Wang H."/>
        </authorList>
    </citation>
    <scope>NUCLEOTIDE SEQUENCE [LARGE SCALE GENOMIC DNA]</scope>
    <source>
        <strain evidence="8 9">KCTC 13187</strain>
    </source>
</reference>
<dbReference type="PROSITE" id="PS50110">
    <property type="entry name" value="RESPONSE_REGULATORY"/>
    <property type="match status" value="1"/>
</dbReference>
<evidence type="ECO:0000256" key="4">
    <source>
        <dbReference type="ARBA" id="ARBA00023163"/>
    </source>
</evidence>
<dbReference type="PANTHER" id="PTHR32071:SF57">
    <property type="entry name" value="C4-DICARBOXYLATE TRANSPORT TRANSCRIPTIONAL REGULATORY PROTEIN DCTD"/>
    <property type="match status" value="1"/>
</dbReference>
<dbReference type="Pfam" id="PF02954">
    <property type="entry name" value="HTH_8"/>
    <property type="match status" value="1"/>
</dbReference>
<dbReference type="InterPro" id="IPR058031">
    <property type="entry name" value="AAA_lid_NorR"/>
</dbReference>
<dbReference type="SMART" id="SM00382">
    <property type="entry name" value="AAA"/>
    <property type="match status" value="1"/>
</dbReference>
<dbReference type="PANTHER" id="PTHR32071">
    <property type="entry name" value="TRANSCRIPTIONAL REGULATORY PROTEIN"/>
    <property type="match status" value="1"/>
</dbReference>
<dbReference type="CDD" id="cd00009">
    <property type="entry name" value="AAA"/>
    <property type="match status" value="1"/>
</dbReference>
<dbReference type="GO" id="GO:0006355">
    <property type="term" value="P:regulation of DNA-templated transcription"/>
    <property type="evidence" value="ECO:0007669"/>
    <property type="project" value="InterPro"/>
</dbReference>
<keyword evidence="3" id="KW-0805">Transcription regulation</keyword>
<dbReference type="Gene3D" id="3.40.50.2300">
    <property type="match status" value="1"/>
</dbReference>
<keyword evidence="5" id="KW-0597">Phosphoprotein</keyword>
<dbReference type="SMART" id="SM00448">
    <property type="entry name" value="REC"/>
    <property type="match status" value="1"/>
</dbReference>
<dbReference type="SUPFAM" id="SSF46689">
    <property type="entry name" value="Homeodomain-like"/>
    <property type="match status" value="1"/>
</dbReference>
<dbReference type="GO" id="GO:0005524">
    <property type="term" value="F:ATP binding"/>
    <property type="evidence" value="ECO:0007669"/>
    <property type="project" value="UniProtKB-KW"/>
</dbReference>
<dbReference type="SUPFAM" id="SSF52172">
    <property type="entry name" value="CheY-like"/>
    <property type="match status" value="1"/>
</dbReference>
<dbReference type="GO" id="GO:0043565">
    <property type="term" value="F:sequence-specific DNA binding"/>
    <property type="evidence" value="ECO:0007669"/>
    <property type="project" value="InterPro"/>
</dbReference>
<dbReference type="PROSITE" id="PS00675">
    <property type="entry name" value="SIGMA54_INTERACT_1"/>
    <property type="match status" value="1"/>
</dbReference>
<sequence length="454" mass="51527">MKILIIDDEESICSSLTFALEDAYQVTAITDPIQALHVVEYEIYQLCLLDLKIGNVDGITILKQLKQLQPSMEVIMITAYGTIESSVTALQNDAFSYVTKPINMDELHANIKKALKYKELNQQVEYLTRELEKKYRYEEMIGQSEEMQKVFTLIDKVKEFNTNILITGESGTGKELVARAIHYSGKRKKGPLEILNCAAIPEQLLESELFGYEKGAFTGAVSSKAGKFEQANRGTLFLDEIGDMPASLQAKLLRILQKKEVTRLGSNEMKVLDVRIIAATNLDLEEEMEKGNFREDLYFRLNVIEIRTPPLRERKSDLPFLIEYFIGKNNDDHGLTKTKFTKEAEARMLSYNYPGNIRELANIIESSIVFAEKNVIGVSDLPASMKRSGKRPVTLASVSLEQFVGLTLKELEKRFILENLEYQNGHKKNTATALGVSERSLRDKLKQYKEENPL</sequence>
<dbReference type="InterPro" id="IPR009057">
    <property type="entry name" value="Homeodomain-like_sf"/>
</dbReference>
<dbReference type="Gene3D" id="1.10.10.60">
    <property type="entry name" value="Homeodomain-like"/>
    <property type="match status" value="1"/>
</dbReference>
<comment type="caution">
    <text evidence="8">The sequence shown here is derived from an EMBL/GenBank/DDBJ whole genome shotgun (WGS) entry which is preliminary data.</text>
</comment>
<keyword evidence="9" id="KW-1185">Reference proteome</keyword>
<evidence type="ECO:0000256" key="5">
    <source>
        <dbReference type="PROSITE-ProRule" id="PRU00169"/>
    </source>
</evidence>
<dbReference type="OrthoDB" id="9771372at2"/>
<dbReference type="GO" id="GO:0000160">
    <property type="term" value="P:phosphorelay signal transduction system"/>
    <property type="evidence" value="ECO:0007669"/>
    <property type="project" value="InterPro"/>
</dbReference>
<dbReference type="EMBL" id="PDOE01000004">
    <property type="protein sequence ID" value="RKL67323.1"/>
    <property type="molecule type" value="Genomic_DNA"/>
</dbReference>
<keyword evidence="4" id="KW-0804">Transcription</keyword>
<evidence type="ECO:0000256" key="1">
    <source>
        <dbReference type="ARBA" id="ARBA00022741"/>
    </source>
</evidence>
<evidence type="ECO:0000259" key="7">
    <source>
        <dbReference type="PROSITE" id="PS50110"/>
    </source>
</evidence>
<dbReference type="AlphaFoldDB" id="A0A3A9KCI2"/>
<name>A0A3A9KCI2_9BACI</name>
<evidence type="ECO:0000313" key="8">
    <source>
        <dbReference type="EMBL" id="RKL67323.1"/>
    </source>
</evidence>
<evidence type="ECO:0000256" key="3">
    <source>
        <dbReference type="ARBA" id="ARBA00023015"/>
    </source>
</evidence>